<dbReference type="Gene3D" id="2.60.40.10">
    <property type="entry name" value="Immunoglobulins"/>
    <property type="match status" value="1"/>
</dbReference>
<dbReference type="AlphaFoldDB" id="A0AAV7YEZ7"/>
<keyword evidence="4" id="KW-1133">Transmembrane helix</keyword>
<evidence type="ECO:0000256" key="4">
    <source>
        <dbReference type="SAM" id="Phobius"/>
    </source>
</evidence>
<feature type="repeat" description="ANK" evidence="3">
    <location>
        <begin position="448"/>
        <end position="480"/>
    </location>
</feature>
<accession>A0AAV7YEZ7</accession>
<dbReference type="PROSITE" id="PS50297">
    <property type="entry name" value="ANK_REP_REGION"/>
    <property type="match status" value="5"/>
</dbReference>
<evidence type="ECO:0000313" key="7">
    <source>
        <dbReference type="Proteomes" id="UP001146793"/>
    </source>
</evidence>
<feature type="repeat" description="ANK" evidence="3">
    <location>
        <begin position="305"/>
        <end position="338"/>
    </location>
</feature>
<dbReference type="PRINTS" id="PR01415">
    <property type="entry name" value="ANKYRIN"/>
</dbReference>
<dbReference type="Gene3D" id="1.25.40.20">
    <property type="entry name" value="Ankyrin repeat-containing domain"/>
    <property type="match status" value="5"/>
</dbReference>
<dbReference type="Proteomes" id="UP001146793">
    <property type="component" value="Unassembled WGS sequence"/>
</dbReference>
<feature type="transmembrane region" description="Helical" evidence="4">
    <location>
        <begin position="979"/>
        <end position="1002"/>
    </location>
</feature>
<dbReference type="InterPro" id="IPR036770">
    <property type="entry name" value="Ankyrin_rpt-contain_sf"/>
</dbReference>
<comment type="caution">
    <text evidence="6">The sequence shown here is derived from an EMBL/GenBank/DDBJ whole genome shotgun (WGS) entry which is preliminary data.</text>
</comment>
<dbReference type="InterPro" id="IPR002110">
    <property type="entry name" value="Ankyrin_rpt"/>
</dbReference>
<evidence type="ECO:0000256" key="1">
    <source>
        <dbReference type="ARBA" id="ARBA00022737"/>
    </source>
</evidence>
<dbReference type="InterPro" id="IPR014756">
    <property type="entry name" value="Ig_E-set"/>
</dbReference>
<reference evidence="6" key="1">
    <citation type="submission" date="2022-08" db="EMBL/GenBank/DDBJ databases">
        <title>Novel sulphate-reducing endosymbionts in the free-living metamonad Anaeramoeba.</title>
        <authorList>
            <person name="Jerlstrom-Hultqvist J."/>
            <person name="Cepicka I."/>
            <person name="Gallot-Lavallee L."/>
            <person name="Salas-Leiva D."/>
            <person name="Curtis B.A."/>
            <person name="Zahonova K."/>
            <person name="Pipaliya S."/>
            <person name="Dacks J."/>
            <person name="Roger A.J."/>
        </authorList>
    </citation>
    <scope>NUCLEOTIDE SEQUENCE</scope>
    <source>
        <strain evidence="6">Busselton2</strain>
    </source>
</reference>
<dbReference type="InterPro" id="IPR051165">
    <property type="entry name" value="Multifunctional_ANK_Repeat"/>
</dbReference>
<organism evidence="6 7">
    <name type="scientific">Anaeramoeba flamelloides</name>
    <dbReference type="NCBI Taxonomy" id="1746091"/>
    <lineage>
        <taxon>Eukaryota</taxon>
        <taxon>Metamonada</taxon>
        <taxon>Anaeramoebidae</taxon>
        <taxon>Anaeramoeba</taxon>
    </lineage>
</organism>
<dbReference type="InterPro" id="IPR013783">
    <property type="entry name" value="Ig-like_fold"/>
</dbReference>
<dbReference type="SUPFAM" id="SSF81296">
    <property type="entry name" value="E set domains"/>
    <property type="match status" value="1"/>
</dbReference>
<name>A0AAV7YEZ7_9EUKA</name>
<feature type="signal peptide" evidence="5">
    <location>
        <begin position="1"/>
        <end position="19"/>
    </location>
</feature>
<evidence type="ECO:0000256" key="3">
    <source>
        <dbReference type="PROSITE-ProRule" id="PRU00023"/>
    </source>
</evidence>
<keyword evidence="1" id="KW-0677">Repeat</keyword>
<dbReference type="PANTHER" id="PTHR24123:SF33">
    <property type="entry name" value="PROTEIN HOS4"/>
    <property type="match status" value="1"/>
</dbReference>
<keyword evidence="4" id="KW-0812">Transmembrane</keyword>
<feature type="repeat" description="ANK" evidence="3">
    <location>
        <begin position="85"/>
        <end position="108"/>
    </location>
</feature>
<proteinExistence type="predicted"/>
<evidence type="ECO:0000256" key="2">
    <source>
        <dbReference type="ARBA" id="ARBA00023043"/>
    </source>
</evidence>
<keyword evidence="2 3" id="KW-0040">ANK repeat</keyword>
<feature type="repeat" description="ANK" evidence="3">
    <location>
        <begin position="51"/>
        <end position="83"/>
    </location>
</feature>
<dbReference type="PANTHER" id="PTHR24123">
    <property type="entry name" value="ANKYRIN REPEAT-CONTAINING"/>
    <property type="match status" value="1"/>
</dbReference>
<gene>
    <name evidence="6" type="ORF">M0812_26757</name>
</gene>
<dbReference type="PROSITE" id="PS50088">
    <property type="entry name" value="ANK_REPEAT"/>
    <property type="match status" value="6"/>
</dbReference>
<sequence>MVKKYHLLLLVLFLKITIANEFLDAVKYGDLGEVKRILETKDAPHVDTRYLGLTALHYASGYGFEPIVDYLLTQGADPFLLDSRHGETALHKAAQGGHVGVAKLLVERAGSFVNTRSALLGNSVSVNAVWYKHPEVTEYFMSRGGLLDLKSKPVGFTAWKMMNSSRTGGDRQQQIEWMDEHMKPVLVAQRELIDNEANDFPLYKATIDHDSKAVEELIKDGKVENIDRRTLRSGSQFDHFTCLMIASKNGDTEIVKTLIDNKADYTLIDGLFGMSSLHWASAYGHSKAVKLLLFDEIINERCDWYGFTPVHIAVLNGQTESVKELLNSKKVDISIKNELGQVALDTAIYYNYSDIVGLLESYQNENGGINSDADGNEYLSDNLFSIIQRNDLRGIYDYIIKYYDPKYLNQRDALGRTPLMISAGLGFTQMTEMLLVSGADPNLIEPRLGRTATHYAAASGVVDVVSTLVSHGGFRDMQTSLNGHSPLMEAMLFKHLLVSKFLITRRAYLTTFTNYDLNVTQLSTFFNDQEHMTLLKEKIKDLIEKDLGERLEYDLSLSLIQGTIDNDTEAVHHLLNNRLYSGNIKTADPSMIDVNAQLRYRSDGNDGHTALLISSRDNRVQITSELLSKGRARSDIISGMMRSTSLHKAGYMGRPDTLKLLLEDGRGEIDAQGPENYYTCLHDSTWHGHYENTLIITNYTLNYDLVAQNHFVPIDEAHRFNYTDIAAHYQNLIGDTDPINSFLNKSSDYITAGEIAIFTIQTVDDHKNQKTAGGDRWVVECTDESADIQVVDLHNGKYNVFISNITQAFQDVSLSFYINGALLQNTKFKLHVNPTHVDPQFSQITFINEGCSNVNDNVKLKIVLCDQFQNCHLKAWEDTKIKMFLQGGEEYLMTPELVKVSEDEYYYQATFKVSKSGSYLPLLQLDDTLVEDKENSIIYVCNDKNSCDLKSGKCNCKEGNFGDTCQEIEKSKSLSTGNIVLITLVPTFCVLILLIPIIILIVRKKKKSKNGDLDHKLLDSSDD</sequence>
<protein>
    <submittedName>
        <fullName evidence="6">Ankyrin repeat-containing</fullName>
    </submittedName>
</protein>
<dbReference type="EMBL" id="JANTQA010000063">
    <property type="protein sequence ID" value="KAJ3427177.1"/>
    <property type="molecule type" value="Genomic_DNA"/>
</dbReference>
<keyword evidence="4" id="KW-0472">Membrane</keyword>
<feature type="chain" id="PRO_5043888440" evidence="5">
    <location>
        <begin position="20"/>
        <end position="1023"/>
    </location>
</feature>
<dbReference type="Pfam" id="PF12796">
    <property type="entry name" value="Ank_2"/>
    <property type="match status" value="3"/>
</dbReference>
<keyword evidence="5" id="KW-0732">Signal</keyword>
<evidence type="ECO:0000256" key="5">
    <source>
        <dbReference type="SAM" id="SignalP"/>
    </source>
</evidence>
<dbReference type="SMART" id="SM00248">
    <property type="entry name" value="ANK"/>
    <property type="match status" value="12"/>
</dbReference>
<feature type="repeat" description="ANK" evidence="3">
    <location>
        <begin position="238"/>
        <end position="270"/>
    </location>
</feature>
<feature type="repeat" description="ANK" evidence="3">
    <location>
        <begin position="414"/>
        <end position="446"/>
    </location>
</feature>
<dbReference type="SUPFAM" id="SSF48403">
    <property type="entry name" value="Ankyrin repeat"/>
    <property type="match status" value="2"/>
</dbReference>
<evidence type="ECO:0000313" key="6">
    <source>
        <dbReference type="EMBL" id="KAJ3427177.1"/>
    </source>
</evidence>